<proteinExistence type="predicted"/>
<reference evidence="1" key="1">
    <citation type="journal article" date="2015" name="Nature">
        <title>Complex archaea that bridge the gap between prokaryotes and eukaryotes.</title>
        <authorList>
            <person name="Spang A."/>
            <person name="Saw J.H."/>
            <person name="Jorgensen S.L."/>
            <person name="Zaremba-Niedzwiedzka K."/>
            <person name="Martijn J."/>
            <person name="Lind A.E."/>
            <person name="van Eijk R."/>
            <person name="Schleper C."/>
            <person name="Guy L."/>
            <person name="Ettema T.J."/>
        </authorList>
    </citation>
    <scope>NUCLEOTIDE SEQUENCE</scope>
</reference>
<evidence type="ECO:0000313" key="1">
    <source>
        <dbReference type="EMBL" id="KKL61514.1"/>
    </source>
</evidence>
<dbReference type="EMBL" id="LAZR01028795">
    <property type="protein sequence ID" value="KKL61514.1"/>
    <property type="molecule type" value="Genomic_DNA"/>
</dbReference>
<gene>
    <name evidence="1" type="ORF">LCGC14_2194510</name>
</gene>
<sequence length="74" mass="7832">MADEKKLSVDEMLKILDKHAAEDDAAKAAAAAAAPQKKKVAKVKDLLKEGAKQGRGGLGLGTRKQLDALEKEGY</sequence>
<name>A0A0F9DIP2_9ZZZZ</name>
<comment type="caution">
    <text evidence="1">The sequence shown here is derived from an EMBL/GenBank/DDBJ whole genome shotgun (WGS) entry which is preliminary data.</text>
</comment>
<protein>
    <submittedName>
        <fullName evidence="1">Uncharacterized protein</fullName>
    </submittedName>
</protein>
<dbReference type="AlphaFoldDB" id="A0A0F9DIP2"/>
<organism evidence="1">
    <name type="scientific">marine sediment metagenome</name>
    <dbReference type="NCBI Taxonomy" id="412755"/>
    <lineage>
        <taxon>unclassified sequences</taxon>
        <taxon>metagenomes</taxon>
        <taxon>ecological metagenomes</taxon>
    </lineage>
</organism>
<accession>A0A0F9DIP2</accession>